<name>A0A9D0ZB06_9FIRM</name>
<dbReference type="AlphaFoldDB" id="A0A9D0ZB06"/>
<gene>
    <name evidence="2" type="ORF">IAB73_07845</name>
</gene>
<feature type="domain" description="HTH cro/C1-type" evidence="1">
    <location>
        <begin position="9"/>
        <end position="63"/>
    </location>
</feature>
<dbReference type="CDD" id="cd00093">
    <property type="entry name" value="HTH_XRE"/>
    <property type="match status" value="1"/>
</dbReference>
<reference evidence="2" key="1">
    <citation type="submission" date="2020-10" db="EMBL/GenBank/DDBJ databases">
        <authorList>
            <person name="Gilroy R."/>
        </authorList>
    </citation>
    <scope>NUCLEOTIDE SEQUENCE</scope>
    <source>
        <strain evidence="2">ChiSxjej2B14-6234</strain>
    </source>
</reference>
<dbReference type="Proteomes" id="UP000886887">
    <property type="component" value="Unassembled WGS sequence"/>
</dbReference>
<sequence>MKTLCARALRSRRRALGITQKELAFYLGLHKDDIERMESADAGISDDLLARLGGALSCGAERLLVPPEDALTREDMEALLTFARLTPEKRRAVAEIIRQLARPL</sequence>
<protein>
    <submittedName>
        <fullName evidence="2">Helix-turn-helix transcriptional regulator</fullName>
    </submittedName>
</protein>
<dbReference type="PROSITE" id="PS50943">
    <property type="entry name" value="HTH_CROC1"/>
    <property type="match status" value="1"/>
</dbReference>
<dbReference type="InterPro" id="IPR001387">
    <property type="entry name" value="Cro/C1-type_HTH"/>
</dbReference>
<dbReference type="SUPFAM" id="SSF47413">
    <property type="entry name" value="lambda repressor-like DNA-binding domains"/>
    <property type="match status" value="1"/>
</dbReference>
<dbReference type="Pfam" id="PF01381">
    <property type="entry name" value="HTH_3"/>
    <property type="match status" value="1"/>
</dbReference>
<evidence type="ECO:0000259" key="1">
    <source>
        <dbReference type="PROSITE" id="PS50943"/>
    </source>
</evidence>
<evidence type="ECO:0000313" key="2">
    <source>
        <dbReference type="EMBL" id="HIQ72100.1"/>
    </source>
</evidence>
<organism evidence="2 3">
    <name type="scientific">Candidatus Onthenecus intestinigallinarum</name>
    <dbReference type="NCBI Taxonomy" id="2840875"/>
    <lineage>
        <taxon>Bacteria</taxon>
        <taxon>Bacillati</taxon>
        <taxon>Bacillota</taxon>
        <taxon>Clostridia</taxon>
        <taxon>Eubacteriales</taxon>
        <taxon>Candidatus Onthenecus</taxon>
    </lineage>
</organism>
<reference evidence="2" key="2">
    <citation type="journal article" date="2021" name="PeerJ">
        <title>Extensive microbial diversity within the chicken gut microbiome revealed by metagenomics and culture.</title>
        <authorList>
            <person name="Gilroy R."/>
            <person name="Ravi A."/>
            <person name="Getino M."/>
            <person name="Pursley I."/>
            <person name="Horton D.L."/>
            <person name="Alikhan N.F."/>
            <person name="Baker D."/>
            <person name="Gharbi K."/>
            <person name="Hall N."/>
            <person name="Watson M."/>
            <person name="Adriaenssens E.M."/>
            <person name="Foster-Nyarko E."/>
            <person name="Jarju S."/>
            <person name="Secka A."/>
            <person name="Antonio M."/>
            <person name="Oren A."/>
            <person name="Chaudhuri R.R."/>
            <person name="La Ragione R."/>
            <person name="Hildebrand F."/>
            <person name="Pallen M.J."/>
        </authorList>
    </citation>
    <scope>NUCLEOTIDE SEQUENCE</scope>
    <source>
        <strain evidence="2">ChiSxjej2B14-6234</strain>
    </source>
</reference>
<dbReference type="InterPro" id="IPR010982">
    <property type="entry name" value="Lambda_DNA-bd_dom_sf"/>
</dbReference>
<dbReference type="EMBL" id="DVFJ01000028">
    <property type="protein sequence ID" value="HIQ72100.1"/>
    <property type="molecule type" value="Genomic_DNA"/>
</dbReference>
<accession>A0A9D0ZB06</accession>
<evidence type="ECO:0000313" key="3">
    <source>
        <dbReference type="Proteomes" id="UP000886887"/>
    </source>
</evidence>
<dbReference type="SMART" id="SM00530">
    <property type="entry name" value="HTH_XRE"/>
    <property type="match status" value="1"/>
</dbReference>
<proteinExistence type="predicted"/>
<dbReference type="GO" id="GO:0003677">
    <property type="term" value="F:DNA binding"/>
    <property type="evidence" value="ECO:0007669"/>
    <property type="project" value="InterPro"/>
</dbReference>
<comment type="caution">
    <text evidence="2">The sequence shown here is derived from an EMBL/GenBank/DDBJ whole genome shotgun (WGS) entry which is preliminary data.</text>
</comment>
<dbReference type="Gene3D" id="1.10.260.40">
    <property type="entry name" value="lambda repressor-like DNA-binding domains"/>
    <property type="match status" value="1"/>
</dbReference>